<feature type="compositionally biased region" description="Polar residues" evidence="14">
    <location>
        <begin position="115"/>
        <end position="126"/>
    </location>
</feature>
<evidence type="ECO:0000256" key="3">
    <source>
        <dbReference type="ARBA" id="ARBA00012903"/>
    </source>
</evidence>
<evidence type="ECO:0000256" key="13">
    <source>
        <dbReference type="SAM" id="Coils"/>
    </source>
</evidence>
<keyword evidence="5 12" id="KW-0863">Zinc-finger</keyword>
<proteinExistence type="inferred from homology"/>
<dbReference type="CDD" id="cd14507">
    <property type="entry name" value="PTP-MTM-like"/>
    <property type="match status" value="1"/>
</dbReference>
<dbReference type="InterPro" id="IPR036691">
    <property type="entry name" value="Endo/exonu/phosph_ase_sf"/>
</dbReference>
<dbReference type="InterPro" id="IPR030564">
    <property type="entry name" value="Myotubularin"/>
</dbReference>
<dbReference type="SUPFAM" id="SSF56219">
    <property type="entry name" value="DNase I-like"/>
    <property type="match status" value="1"/>
</dbReference>
<dbReference type="Gene3D" id="3.30.40.10">
    <property type="entry name" value="Zinc/RING finger domain, C3HC4 (zinc finger)"/>
    <property type="match status" value="1"/>
</dbReference>
<dbReference type="SUPFAM" id="SSF57903">
    <property type="entry name" value="FYVE/PHD zinc finger"/>
    <property type="match status" value="1"/>
</dbReference>
<keyword evidence="7" id="KW-0862">Zinc</keyword>
<evidence type="ECO:0000313" key="18">
    <source>
        <dbReference type="WBParaSite" id="maker-uti_cns_0005388-snap-gene-0.8-mRNA-1"/>
    </source>
</evidence>
<evidence type="ECO:0000313" key="17">
    <source>
        <dbReference type="Proteomes" id="UP000095280"/>
    </source>
</evidence>
<dbReference type="InterPro" id="IPR013083">
    <property type="entry name" value="Znf_RING/FYVE/PHD"/>
</dbReference>
<keyword evidence="6" id="KW-0378">Hydrolase</keyword>
<dbReference type="InterPro" id="IPR000306">
    <property type="entry name" value="Znf_FYVE"/>
</dbReference>
<dbReference type="SMART" id="SM00064">
    <property type="entry name" value="FYVE"/>
    <property type="match status" value="1"/>
</dbReference>
<keyword evidence="17" id="KW-1185">Reference proteome</keyword>
<dbReference type="Pfam" id="PF06602">
    <property type="entry name" value="Myotub-related"/>
    <property type="match status" value="1"/>
</dbReference>
<evidence type="ECO:0000256" key="10">
    <source>
        <dbReference type="PIRSR" id="PIRSR630564-1"/>
    </source>
</evidence>
<keyword evidence="13" id="KW-0175">Coiled coil</keyword>
<dbReference type="GO" id="GO:0046856">
    <property type="term" value="P:phosphatidylinositol dephosphorylation"/>
    <property type="evidence" value="ECO:0007669"/>
    <property type="project" value="TreeGrafter"/>
</dbReference>
<evidence type="ECO:0000256" key="6">
    <source>
        <dbReference type="ARBA" id="ARBA00022801"/>
    </source>
</evidence>
<dbReference type="GO" id="GO:0052629">
    <property type="term" value="F:phosphatidylinositol-3,5-bisphosphate 3-phosphatase activity"/>
    <property type="evidence" value="ECO:0007669"/>
    <property type="project" value="UniProtKB-EC"/>
</dbReference>
<evidence type="ECO:0000256" key="11">
    <source>
        <dbReference type="PIRSR" id="PIRSR630564-2"/>
    </source>
</evidence>
<feature type="coiled-coil region" evidence="13">
    <location>
        <begin position="1090"/>
        <end position="1117"/>
    </location>
</feature>
<evidence type="ECO:0000256" key="14">
    <source>
        <dbReference type="SAM" id="MobiDB-lite"/>
    </source>
</evidence>
<dbReference type="WBParaSite" id="maker-uti_cns_0005388-snap-gene-0.8-mRNA-1">
    <property type="protein sequence ID" value="maker-uti_cns_0005388-snap-gene-0.8-mRNA-1"/>
    <property type="gene ID" value="maker-uti_cns_0005388-snap-gene-0.8"/>
</dbReference>
<dbReference type="InterPro" id="IPR010569">
    <property type="entry name" value="Myotubularin-like_Pase_dom"/>
</dbReference>
<dbReference type="PANTHER" id="PTHR10807">
    <property type="entry name" value="MYOTUBULARIN-RELATED"/>
    <property type="match status" value="1"/>
</dbReference>
<dbReference type="GO" id="GO:0016020">
    <property type="term" value="C:membrane"/>
    <property type="evidence" value="ECO:0007669"/>
    <property type="project" value="UniProtKB-SubCell"/>
</dbReference>
<evidence type="ECO:0000256" key="4">
    <source>
        <dbReference type="ARBA" id="ARBA00022723"/>
    </source>
</evidence>
<evidence type="ECO:0000256" key="7">
    <source>
        <dbReference type="ARBA" id="ARBA00022833"/>
    </source>
</evidence>
<feature type="domain" description="FYVE-type" evidence="15">
    <location>
        <begin position="1162"/>
        <end position="1220"/>
    </location>
</feature>
<dbReference type="GO" id="GO:0004438">
    <property type="term" value="F:phosphatidylinositol-3-phosphate phosphatase activity"/>
    <property type="evidence" value="ECO:0007669"/>
    <property type="project" value="TreeGrafter"/>
</dbReference>
<feature type="binding site" evidence="11">
    <location>
        <begin position="904"/>
        <end position="910"/>
    </location>
    <ligand>
        <name>substrate</name>
    </ligand>
</feature>
<comment type="similarity">
    <text evidence="2">Belongs to the protein-tyrosine phosphatase family. Non-receptor class myotubularin subfamily.</text>
</comment>
<feature type="region of interest" description="Disordered" evidence="14">
    <location>
        <begin position="108"/>
        <end position="134"/>
    </location>
</feature>
<accession>A0A1I8HBZ4</accession>
<evidence type="ECO:0000256" key="9">
    <source>
        <dbReference type="ARBA" id="ARBA00032571"/>
    </source>
</evidence>
<evidence type="ECO:0000259" key="15">
    <source>
        <dbReference type="PROSITE" id="PS50178"/>
    </source>
</evidence>
<evidence type="ECO:0000256" key="1">
    <source>
        <dbReference type="ARBA" id="ARBA00004370"/>
    </source>
</evidence>
<feature type="domain" description="Myotubularin phosphatase" evidence="16">
    <location>
        <begin position="684"/>
        <end position="1061"/>
    </location>
</feature>
<dbReference type="InterPro" id="IPR029021">
    <property type="entry name" value="Prot-tyrosine_phosphatase-like"/>
</dbReference>
<sequence length="1220" mass="136568">RYRAFYSGSRSIEEIRARLLSKNPDLPQDGIRAFKEVPAKGAPGKTLYMGFSAEWEDALKKDDFAAYIGAWKIVFHLLLRRRPAGDRRRGESLWERVMPFPTPCQTRSGALRANLNGQPNDDTATSNQINNPPPANQPVNLHIIQINLHHALAASSNLSGTFANKEVDIYLIQEPYTRKGKPTCLPPGYQVLYLCANDTPRAIALVKNDLPATIMPMFCSKDMCTFSVFDLTFVSAYLDIQEDYSISSVGARHENRDRLNLKKADWTGFRRDLLKLLTEANLPDSSEDLPGIEHRCNSLVEILNTAIRANAPKLFCRKKYSPWWSQELTRMKKNTRRLQRLANGSNTPEDWENYHSALRMYKSAIRRAKKTTWKAYCAGLEGQHPTARLVRTLRHDTLAQCNSLLHLDGNYTTSAEGSLNLLFSTCFPQVDEPEYVVDDHRPCDHKLFQQRGFKTAIPGRDNIPLDVGVNRRSQGIHCFTDGSLFNGRAGAGEETAEHHVTFCPYFNKARHKYLGHPQRMDELTTADNIRDLRAFVRDSGRMRTVFDHEELHHLPLPASCHLLESEILLRVGRLANGQIIALTSYRLLILVHRFVSCDSVPESSLDPVFVQPLRCISRLITAGIEFTAIRVEFVLIASPLALQFASAAEALSWARRLDPSAIAALPHLRCSLNSSSPTEDEAADPNELIVAMETRRLGLTEANGWRLSKANDDYSVCSSYSRRHVTPTKLSDAELIASSKYRSRGRFPSIVWRCQGNGAVLARSGQPLVALLGWRCEADEKLLALIGNSGRGRLLIADARTYRSALANRTVGGGFENGSYYSNSEIAFLELPNLHSIRQSFLAMQQRALAPDADFAELADAGGACLLGELEKSRWLQLVSALMGHATRLAAALVVDGRSVLVHCSDGWDRTPQLTCLTLLLSDPHYRSLAGFRTLLDREWLQFGHKFASRCGPAEPNEWSPIFVQFLDCLHQLISQFPSEFEFTDLLLRRLATHCYSGLFGQLSCNSDAERSAVAMTTQQRWSLWSLFELQGVRNLFYQPSREVLSPDIGLASLSIWSELYVQGSRMAPDSVRCDLDGLPVEIEPPQAQLLSLINQLETTRIQARQLQDQLNSSQLASTSPVVESPTLAASLQQQPPKSSLPSIEVVDGADARRCFTHWVPDHQRSRCAGCAATFWKAIRRRHHCRACGDVFCHACCCEYVQLPSQLLSGPSRVCRPCAT</sequence>
<dbReference type="GO" id="GO:0010506">
    <property type="term" value="P:regulation of autophagy"/>
    <property type="evidence" value="ECO:0007669"/>
    <property type="project" value="TreeGrafter"/>
</dbReference>
<dbReference type="Gene3D" id="3.60.10.10">
    <property type="entry name" value="Endonuclease/exonuclease/phosphatase"/>
    <property type="match status" value="1"/>
</dbReference>
<dbReference type="PROSITE" id="PS51339">
    <property type="entry name" value="PPASE_MYOTUBULARIN"/>
    <property type="match status" value="1"/>
</dbReference>
<evidence type="ECO:0000256" key="12">
    <source>
        <dbReference type="PROSITE-ProRule" id="PRU00091"/>
    </source>
</evidence>
<feature type="active site" description="Phosphocysteine intermediate" evidence="10">
    <location>
        <position position="904"/>
    </location>
</feature>
<dbReference type="InterPro" id="IPR011011">
    <property type="entry name" value="Znf_FYVE_PHD"/>
</dbReference>
<dbReference type="PROSITE" id="PS50178">
    <property type="entry name" value="ZF_FYVE"/>
    <property type="match status" value="1"/>
</dbReference>
<keyword evidence="8" id="KW-0472">Membrane</keyword>
<dbReference type="SUPFAM" id="SSF52799">
    <property type="entry name" value="(Phosphotyrosine protein) phosphatases II"/>
    <property type="match status" value="1"/>
</dbReference>
<evidence type="ECO:0000256" key="5">
    <source>
        <dbReference type="ARBA" id="ARBA00022771"/>
    </source>
</evidence>
<name>A0A1I8HBZ4_9PLAT</name>
<dbReference type="Proteomes" id="UP000095280">
    <property type="component" value="Unplaced"/>
</dbReference>
<organism evidence="17 18">
    <name type="scientific">Macrostomum lignano</name>
    <dbReference type="NCBI Taxonomy" id="282301"/>
    <lineage>
        <taxon>Eukaryota</taxon>
        <taxon>Metazoa</taxon>
        <taxon>Spiralia</taxon>
        <taxon>Lophotrochozoa</taxon>
        <taxon>Platyhelminthes</taxon>
        <taxon>Rhabditophora</taxon>
        <taxon>Macrostomorpha</taxon>
        <taxon>Macrostomida</taxon>
        <taxon>Macrostomidae</taxon>
        <taxon>Macrostomum</taxon>
    </lineage>
</organism>
<dbReference type="GO" id="GO:0019903">
    <property type="term" value="F:protein phosphatase binding"/>
    <property type="evidence" value="ECO:0007669"/>
    <property type="project" value="TreeGrafter"/>
</dbReference>
<dbReference type="InterPro" id="IPR017455">
    <property type="entry name" value="Znf_FYVE-rel"/>
</dbReference>
<dbReference type="GO" id="GO:0005737">
    <property type="term" value="C:cytoplasm"/>
    <property type="evidence" value="ECO:0007669"/>
    <property type="project" value="TreeGrafter"/>
</dbReference>
<dbReference type="PROSITE" id="PS00383">
    <property type="entry name" value="TYR_PHOSPHATASE_1"/>
    <property type="match status" value="1"/>
</dbReference>
<evidence type="ECO:0000256" key="2">
    <source>
        <dbReference type="ARBA" id="ARBA00007471"/>
    </source>
</evidence>
<protein>
    <recommendedName>
        <fullName evidence="3">phosphatidylinositol-3,5-bisphosphate 3-phosphatase</fullName>
        <ecNumber evidence="3">3.1.3.95</ecNumber>
    </recommendedName>
    <alternativeName>
        <fullName evidence="9">Phosphatidylinositol-3,5-bisphosphate 3-phosphatase</fullName>
    </alternativeName>
</protein>
<comment type="subcellular location">
    <subcellularLocation>
        <location evidence="1">Membrane</location>
    </subcellularLocation>
</comment>
<keyword evidence="4" id="KW-0479">Metal-binding</keyword>
<dbReference type="AlphaFoldDB" id="A0A1I8HBZ4"/>
<dbReference type="EC" id="3.1.3.95" evidence="3"/>
<dbReference type="Pfam" id="PF01363">
    <property type="entry name" value="FYVE"/>
    <property type="match status" value="1"/>
</dbReference>
<dbReference type="PANTHER" id="PTHR10807:SF75">
    <property type="entry name" value="PHOSPHATIDYLINOSITOL-3-PHOSPHATE PHOSPHATASE"/>
    <property type="match status" value="1"/>
</dbReference>
<evidence type="ECO:0000259" key="16">
    <source>
        <dbReference type="PROSITE" id="PS51339"/>
    </source>
</evidence>
<dbReference type="GO" id="GO:0008270">
    <property type="term" value="F:zinc ion binding"/>
    <property type="evidence" value="ECO:0007669"/>
    <property type="project" value="UniProtKB-KW"/>
</dbReference>
<dbReference type="InterPro" id="IPR016130">
    <property type="entry name" value="Tyr_Pase_AS"/>
</dbReference>
<evidence type="ECO:0000256" key="8">
    <source>
        <dbReference type="ARBA" id="ARBA00023136"/>
    </source>
</evidence>
<reference evidence="18" key="1">
    <citation type="submission" date="2016-11" db="UniProtKB">
        <authorList>
            <consortium name="WormBaseParasite"/>
        </authorList>
    </citation>
    <scope>IDENTIFICATION</scope>
</reference>